<dbReference type="Proteomes" id="UP000503840">
    <property type="component" value="Unassembled WGS sequence"/>
</dbReference>
<comment type="caution">
    <text evidence="3">The sequence shown here is derived from an EMBL/GenBank/DDBJ whole genome shotgun (WGS) entry which is preliminary data.</text>
</comment>
<dbReference type="PANTHER" id="PTHR35936">
    <property type="entry name" value="MEMBRANE-BOUND LYTIC MUREIN TRANSGLYCOSYLASE F"/>
    <property type="match status" value="1"/>
</dbReference>
<sequence length="253" mass="28442">MRIPAIFLLLTSFLLGSLLQTTPSFATSKRPLRIATQESTAPFVMPDRQSGLSVDIVREALHLEGYEVTLTFLPSPRMVEALTTGKIDAAFPLRSSHLNDSIYASDSHITFSNVAVSLEENRTTIRNLDDLAKCRVDAFLGASKWLPQEFRNMAAGNPNYAEQNDQKAQVASFFARRDKVVVLEKHIFEYYAHKGGCNPLRLRYVIHDILPPAHLAVAFADKKLRDAFNSGLRKLRESGRYDVIVRKYVDGDE</sequence>
<gene>
    <name evidence="3" type="ORF">DSM101010T_29870</name>
</gene>
<dbReference type="RefSeq" id="WP_174406297.1">
    <property type="nucleotide sequence ID" value="NZ_BLVO01000016.1"/>
</dbReference>
<dbReference type="Pfam" id="PF00497">
    <property type="entry name" value="SBP_bac_3"/>
    <property type="match status" value="1"/>
</dbReference>
<keyword evidence="1" id="KW-0732">Signal</keyword>
<evidence type="ECO:0000259" key="2">
    <source>
        <dbReference type="SMART" id="SM00062"/>
    </source>
</evidence>
<dbReference type="SMART" id="SM00062">
    <property type="entry name" value="PBPb"/>
    <property type="match status" value="1"/>
</dbReference>
<keyword evidence="4" id="KW-1185">Reference proteome</keyword>
<accession>A0A7J0BN54</accession>
<organism evidence="3 4">
    <name type="scientific">Desulfovibrio subterraneus</name>
    <dbReference type="NCBI Taxonomy" id="2718620"/>
    <lineage>
        <taxon>Bacteria</taxon>
        <taxon>Pseudomonadati</taxon>
        <taxon>Thermodesulfobacteriota</taxon>
        <taxon>Desulfovibrionia</taxon>
        <taxon>Desulfovibrionales</taxon>
        <taxon>Desulfovibrionaceae</taxon>
        <taxon>Desulfovibrio</taxon>
    </lineage>
</organism>
<evidence type="ECO:0000313" key="4">
    <source>
        <dbReference type="Proteomes" id="UP000503840"/>
    </source>
</evidence>
<dbReference type="AlphaFoldDB" id="A0A7J0BN54"/>
<protein>
    <recommendedName>
        <fullName evidence="2">Solute-binding protein family 3/N-terminal domain-containing protein</fullName>
    </recommendedName>
</protein>
<dbReference type="SUPFAM" id="SSF53850">
    <property type="entry name" value="Periplasmic binding protein-like II"/>
    <property type="match status" value="1"/>
</dbReference>
<name>A0A7J0BN54_9BACT</name>
<evidence type="ECO:0000313" key="3">
    <source>
        <dbReference type="EMBL" id="GFM34622.1"/>
    </source>
</evidence>
<dbReference type="InterPro" id="IPR001638">
    <property type="entry name" value="Solute-binding_3/MltF_N"/>
</dbReference>
<evidence type="ECO:0000256" key="1">
    <source>
        <dbReference type="ARBA" id="ARBA00022729"/>
    </source>
</evidence>
<dbReference type="EMBL" id="BLVO01000016">
    <property type="protein sequence ID" value="GFM34622.1"/>
    <property type="molecule type" value="Genomic_DNA"/>
</dbReference>
<reference evidence="3 4" key="1">
    <citation type="submission" date="2020-05" db="EMBL/GenBank/DDBJ databases">
        <title>Draft genome sequence of Desulfovibrio sp. strain HN2T.</title>
        <authorList>
            <person name="Ueno A."/>
            <person name="Tamazawa S."/>
            <person name="Tamamura S."/>
            <person name="Murakami T."/>
            <person name="Kiyama T."/>
            <person name="Inomata H."/>
            <person name="Amano Y."/>
            <person name="Miyakawa K."/>
            <person name="Tamaki H."/>
            <person name="Naganuma T."/>
            <person name="Kaneko K."/>
        </authorList>
    </citation>
    <scope>NUCLEOTIDE SEQUENCE [LARGE SCALE GENOMIC DNA]</scope>
    <source>
        <strain evidence="3 4">HN2</strain>
    </source>
</reference>
<feature type="domain" description="Solute-binding protein family 3/N-terminal" evidence="2">
    <location>
        <begin position="31"/>
        <end position="252"/>
    </location>
</feature>
<proteinExistence type="predicted"/>
<dbReference type="PANTHER" id="PTHR35936:SF25">
    <property type="entry name" value="ABC TRANSPORTER SUBSTRATE-BINDING PROTEIN"/>
    <property type="match status" value="1"/>
</dbReference>
<dbReference type="Gene3D" id="3.40.190.10">
    <property type="entry name" value="Periplasmic binding protein-like II"/>
    <property type="match status" value="2"/>
</dbReference>